<keyword evidence="2" id="KW-0472">Membrane</keyword>
<feature type="transmembrane region" description="Helical" evidence="2">
    <location>
        <begin position="115"/>
        <end position="131"/>
    </location>
</feature>
<name>A0ABD3PFV3_9STRA</name>
<proteinExistence type="predicted"/>
<evidence type="ECO:0000256" key="1">
    <source>
        <dbReference type="SAM" id="MobiDB-lite"/>
    </source>
</evidence>
<comment type="caution">
    <text evidence="3">The sequence shown here is derived from an EMBL/GenBank/DDBJ whole genome shotgun (WGS) entry which is preliminary data.</text>
</comment>
<dbReference type="Proteomes" id="UP001516023">
    <property type="component" value="Unassembled WGS sequence"/>
</dbReference>
<feature type="compositionally biased region" description="Low complexity" evidence="1">
    <location>
        <begin position="361"/>
        <end position="370"/>
    </location>
</feature>
<evidence type="ECO:0000313" key="4">
    <source>
        <dbReference type="Proteomes" id="UP001516023"/>
    </source>
</evidence>
<organism evidence="3 4">
    <name type="scientific">Cyclotella cryptica</name>
    <dbReference type="NCBI Taxonomy" id="29204"/>
    <lineage>
        <taxon>Eukaryota</taxon>
        <taxon>Sar</taxon>
        <taxon>Stramenopiles</taxon>
        <taxon>Ochrophyta</taxon>
        <taxon>Bacillariophyta</taxon>
        <taxon>Coscinodiscophyceae</taxon>
        <taxon>Thalassiosirophycidae</taxon>
        <taxon>Stephanodiscales</taxon>
        <taxon>Stephanodiscaceae</taxon>
        <taxon>Cyclotella</taxon>
    </lineage>
</organism>
<accession>A0ABD3PFV3</accession>
<keyword evidence="4" id="KW-1185">Reference proteome</keyword>
<protein>
    <submittedName>
        <fullName evidence="3">Uncharacterized protein</fullName>
    </submittedName>
</protein>
<keyword evidence="2" id="KW-0812">Transmembrane</keyword>
<feature type="transmembrane region" description="Helical" evidence="2">
    <location>
        <begin position="143"/>
        <end position="173"/>
    </location>
</feature>
<evidence type="ECO:0000256" key="2">
    <source>
        <dbReference type="SAM" id="Phobius"/>
    </source>
</evidence>
<dbReference type="AlphaFoldDB" id="A0ABD3PFV3"/>
<sequence>MSKTHVKLSQNIARISFTPVLSSRPVQDPVTTNQKPIIYPIPVIPTFDASNVSSNRKPYNDTIPVIITFIISIISTICDHLIVAVTVIIALWNAIAEPYSTPLSHSITLAKWKPFIYTIPVSTAFSTSNIFSHRKPYNDTIPVISTFIISIISTICDHLIVAVTVIIALWNAIAEPYCTPLFRSITLAKWKPIIYTIPVSTAFGTSNIFSHWKPYNDTIPVISTFIISIISTICDPISVAVTVIIALWNAITEPYSTPLCCFITLAKQKPVFNTIPVRAAFSISNIFPNHQSNNDTIPVISTFGFSIFFTNPDDDTITIRISISFRDPITEPYSVSLCKPSISPSISTMPSLYPTSPPTASPTMTPSQSSLPSTASCNSPGDKAMVASIVSTISESVSSAFGSGRFAIVLSNKIQSLTSSFESILTTCLMAWGVIGEPVTAVGENASEGTGVYYPDWDGGSGTCLQDDNVPLYMQLNPSTWLYNSLEECCDRYYGAWNKNKCMNKQGSGLWYVDYALGKCVIDCDEVNGPLCGGLAASTEDELFSDPLSCCESKLPWTMKSSCEAESLASNCYCGTGKWYRGDIAGSNVCVRDCDQECGDSTCGGIVIDNYIVLHNNVDECCESEYNWIEGDLCSVKSTKASEDNYWWPDKNNNKCIKGSDMSVENLSVQIYNTIEECCADSITWLSKSACVAGSNPSVSKGSGKYFVDWVHATCKQDTGVADNVANSWDPLFDHMNACCEQIWWSDNCIPS</sequence>
<reference evidence="3 4" key="1">
    <citation type="journal article" date="2020" name="G3 (Bethesda)">
        <title>Improved Reference Genome for Cyclotella cryptica CCMP332, a Model for Cell Wall Morphogenesis, Salinity Adaptation, and Lipid Production in Diatoms (Bacillariophyta).</title>
        <authorList>
            <person name="Roberts W.R."/>
            <person name="Downey K.M."/>
            <person name="Ruck E.C."/>
            <person name="Traller J.C."/>
            <person name="Alverson A.J."/>
        </authorList>
    </citation>
    <scope>NUCLEOTIDE SEQUENCE [LARGE SCALE GENOMIC DNA]</scope>
    <source>
        <strain evidence="3 4">CCMP332</strain>
    </source>
</reference>
<feature type="transmembrane region" description="Helical" evidence="2">
    <location>
        <begin position="224"/>
        <end position="251"/>
    </location>
</feature>
<keyword evidence="2" id="KW-1133">Transmembrane helix</keyword>
<evidence type="ECO:0000313" key="3">
    <source>
        <dbReference type="EMBL" id="KAL3786559.1"/>
    </source>
</evidence>
<feature type="transmembrane region" description="Helical" evidence="2">
    <location>
        <begin position="65"/>
        <end position="95"/>
    </location>
</feature>
<feature type="region of interest" description="Disordered" evidence="1">
    <location>
        <begin position="353"/>
        <end position="376"/>
    </location>
</feature>
<dbReference type="EMBL" id="JABMIG020000192">
    <property type="protein sequence ID" value="KAL3786559.1"/>
    <property type="molecule type" value="Genomic_DNA"/>
</dbReference>
<feature type="transmembrane region" description="Helical" evidence="2">
    <location>
        <begin position="193"/>
        <end position="212"/>
    </location>
</feature>
<gene>
    <name evidence="3" type="ORF">HJC23_006809</name>
</gene>